<organism evidence="2 3">
    <name type="scientific">Tothia fuscella</name>
    <dbReference type="NCBI Taxonomy" id="1048955"/>
    <lineage>
        <taxon>Eukaryota</taxon>
        <taxon>Fungi</taxon>
        <taxon>Dikarya</taxon>
        <taxon>Ascomycota</taxon>
        <taxon>Pezizomycotina</taxon>
        <taxon>Dothideomycetes</taxon>
        <taxon>Pleosporomycetidae</taxon>
        <taxon>Venturiales</taxon>
        <taxon>Cylindrosympodiaceae</taxon>
        <taxon>Tothia</taxon>
    </lineage>
</organism>
<evidence type="ECO:0000256" key="1">
    <source>
        <dbReference type="SAM" id="MobiDB-lite"/>
    </source>
</evidence>
<proteinExistence type="predicted"/>
<sequence length="436" mass="49355">MNPQEVGEFQAFEDWWIDVRFPDVGMRPNVGDIKTTDEERRFGDDKAKFQRYNDWKVARHMKTVYASARSSSIADITNLIENIPSPAPPTRSVPDMNPEENQEFQDFDDWWFYERYPNIDLDDTTSHAEYRARDARKHFKNDKAKIDRYNKWVRDGFENTTNAAARPSSTTDITGLIDSSAIKGSIATLAGMLMKANEPFFPLGEGREKDTSYGYSMSTEAFVLRPHVTDDKLQGGFMNNLLGLNLGKDREGIPFEADKGVQSSSSGNQQQDDEPSKQDSSKINETDTPDTTNGFCFHQLGALIRFEGDWSSARHSAASAAQSDDRIDTGFVVVLKLTQTFKPDGIYVIYNVYQDVDWNGHRIEVTPEDQPQFCRLSPESENAFFVAKIAESIGELGMEARFRFKVLTPPGERVCQIVGTRDVDGRLLRQEVGQDD</sequence>
<reference evidence="2" key="1">
    <citation type="journal article" date="2020" name="Stud. Mycol.">
        <title>101 Dothideomycetes genomes: a test case for predicting lifestyles and emergence of pathogens.</title>
        <authorList>
            <person name="Haridas S."/>
            <person name="Albert R."/>
            <person name="Binder M."/>
            <person name="Bloem J."/>
            <person name="Labutti K."/>
            <person name="Salamov A."/>
            <person name="Andreopoulos B."/>
            <person name="Baker S."/>
            <person name="Barry K."/>
            <person name="Bills G."/>
            <person name="Bluhm B."/>
            <person name="Cannon C."/>
            <person name="Castanera R."/>
            <person name="Culley D."/>
            <person name="Daum C."/>
            <person name="Ezra D."/>
            <person name="Gonzalez J."/>
            <person name="Henrissat B."/>
            <person name="Kuo A."/>
            <person name="Liang C."/>
            <person name="Lipzen A."/>
            <person name="Lutzoni F."/>
            <person name="Magnuson J."/>
            <person name="Mondo S."/>
            <person name="Nolan M."/>
            <person name="Ohm R."/>
            <person name="Pangilinan J."/>
            <person name="Park H.-J."/>
            <person name="Ramirez L."/>
            <person name="Alfaro M."/>
            <person name="Sun H."/>
            <person name="Tritt A."/>
            <person name="Yoshinaga Y."/>
            <person name="Zwiers L.-H."/>
            <person name="Turgeon B."/>
            <person name="Goodwin S."/>
            <person name="Spatafora J."/>
            <person name="Crous P."/>
            <person name="Grigoriev I."/>
        </authorList>
    </citation>
    <scope>NUCLEOTIDE SEQUENCE</scope>
    <source>
        <strain evidence="2">CBS 130266</strain>
    </source>
</reference>
<feature type="compositionally biased region" description="Basic and acidic residues" evidence="1">
    <location>
        <begin position="274"/>
        <end position="285"/>
    </location>
</feature>
<feature type="region of interest" description="Disordered" evidence="1">
    <location>
        <begin position="256"/>
        <end position="293"/>
    </location>
</feature>
<evidence type="ECO:0000313" key="3">
    <source>
        <dbReference type="Proteomes" id="UP000800235"/>
    </source>
</evidence>
<gene>
    <name evidence="2" type="ORF">EJ08DRAFT_702919</name>
</gene>
<name>A0A9P4TSR3_9PEZI</name>
<protein>
    <submittedName>
        <fullName evidence="2">Uncharacterized protein</fullName>
    </submittedName>
</protein>
<keyword evidence="3" id="KW-1185">Reference proteome</keyword>
<dbReference type="EMBL" id="MU007122">
    <property type="protein sequence ID" value="KAF2418954.1"/>
    <property type="molecule type" value="Genomic_DNA"/>
</dbReference>
<evidence type="ECO:0000313" key="2">
    <source>
        <dbReference type="EMBL" id="KAF2418954.1"/>
    </source>
</evidence>
<dbReference type="AlphaFoldDB" id="A0A9P4TSR3"/>
<dbReference type="OrthoDB" id="5430299at2759"/>
<accession>A0A9P4TSR3</accession>
<dbReference type="Proteomes" id="UP000800235">
    <property type="component" value="Unassembled WGS sequence"/>
</dbReference>
<comment type="caution">
    <text evidence="2">The sequence shown here is derived from an EMBL/GenBank/DDBJ whole genome shotgun (WGS) entry which is preliminary data.</text>
</comment>